<accession>A0A9Q0MKT1</accession>
<name>A0A9Q0MKT1_9DIPT</name>
<dbReference type="InterPro" id="IPR016024">
    <property type="entry name" value="ARM-type_fold"/>
</dbReference>
<dbReference type="InterPro" id="IPR007483">
    <property type="entry name" value="Hamartin"/>
</dbReference>
<reference evidence="1" key="1">
    <citation type="submission" date="2022-07" db="EMBL/GenBank/DDBJ databases">
        <authorList>
            <person name="Trinca V."/>
            <person name="Uliana J.V.C."/>
            <person name="Torres T.T."/>
            <person name="Ward R.J."/>
            <person name="Monesi N."/>
        </authorList>
    </citation>
    <scope>NUCLEOTIDE SEQUENCE</scope>
    <source>
        <strain evidence="1">HSMRA1968</strain>
        <tissue evidence="1">Whole embryos</tissue>
    </source>
</reference>
<organism evidence="1 2">
    <name type="scientific">Pseudolycoriella hygida</name>
    <dbReference type="NCBI Taxonomy" id="35572"/>
    <lineage>
        <taxon>Eukaryota</taxon>
        <taxon>Metazoa</taxon>
        <taxon>Ecdysozoa</taxon>
        <taxon>Arthropoda</taxon>
        <taxon>Hexapoda</taxon>
        <taxon>Insecta</taxon>
        <taxon>Pterygota</taxon>
        <taxon>Neoptera</taxon>
        <taxon>Endopterygota</taxon>
        <taxon>Diptera</taxon>
        <taxon>Nematocera</taxon>
        <taxon>Sciaroidea</taxon>
        <taxon>Sciaridae</taxon>
        <taxon>Pseudolycoriella</taxon>
    </lineage>
</organism>
<dbReference type="GO" id="GO:0008285">
    <property type="term" value="P:negative regulation of cell population proliferation"/>
    <property type="evidence" value="ECO:0007669"/>
    <property type="project" value="TreeGrafter"/>
</dbReference>
<dbReference type="PANTHER" id="PTHR15154:SF2">
    <property type="entry name" value="HAMARTIN"/>
    <property type="match status" value="1"/>
</dbReference>
<dbReference type="AlphaFoldDB" id="A0A9Q0MKT1"/>
<protein>
    <submittedName>
        <fullName evidence="1">Hamartin</fullName>
    </submittedName>
</protein>
<comment type="caution">
    <text evidence="1">The sequence shown here is derived from an EMBL/GenBank/DDBJ whole genome shotgun (WGS) entry which is preliminary data.</text>
</comment>
<dbReference type="OrthoDB" id="6022054at2759"/>
<evidence type="ECO:0000313" key="2">
    <source>
        <dbReference type="Proteomes" id="UP001151699"/>
    </source>
</evidence>
<dbReference type="GO" id="GO:0051726">
    <property type="term" value="P:regulation of cell cycle"/>
    <property type="evidence" value="ECO:0007669"/>
    <property type="project" value="TreeGrafter"/>
</dbReference>
<feature type="non-terminal residue" evidence="1">
    <location>
        <position position="283"/>
    </location>
</feature>
<keyword evidence="2" id="KW-1185">Reference proteome</keyword>
<dbReference type="GO" id="GO:0032007">
    <property type="term" value="P:negative regulation of TOR signaling"/>
    <property type="evidence" value="ECO:0007669"/>
    <property type="project" value="TreeGrafter"/>
</dbReference>
<dbReference type="PANTHER" id="PTHR15154">
    <property type="entry name" value="HAMARTIN"/>
    <property type="match status" value="1"/>
</dbReference>
<dbReference type="GO" id="GO:0033596">
    <property type="term" value="C:TSC1-TSC2 complex"/>
    <property type="evidence" value="ECO:0007669"/>
    <property type="project" value="TreeGrafter"/>
</dbReference>
<dbReference type="EMBL" id="WJQU01002087">
    <property type="protein sequence ID" value="KAJ6633340.1"/>
    <property type="molecule type" value="Genomic_DNA"/>
</dbReference>
<dbReference type="SUPFAM" id="SSF48371">
    <property type="entry name" value="ARM repeat"/>
    <property type="match status" value="1"/>
</dbReference>
<dbReference type="Proteomes" id="UP001151699">
    <property type="component" value="Unassembled WGS sequence"/>
</dbReference>
<dbReference type="Pfam" id="PF04388">
    <property type="entry name" value="Hamartin"/>
    <property type="match status" value="1"/>
</dbReference>
<proteinExistence type="predicted"/>
<gene>
    <name evidence="1" type="primary">Tsc1</name>
    <name evidence="1" type="ORF">Bhyg_17811</name>
</gene>
<sequence length="283" mass="33052">MDLIELFNDLESTNSMQVEQAKTILSDNFTNVKESWLVYGMMEYFNQTNSARAVDVLVKVKVPHDTHIFDKLLDWLNGTNKNQAITLFGFIVEKHPSWLHKVANHQLLKDVLKLLKSEQNIITIMSALFCIIPLLPIIPTSMPQYLQDLFDIFLYLATWNCNNEPRLTDDQQIHLQIGLSTFFQRLYGMYPCNFVGFLTKLQVDRQRVYCHTVKPLLDTVKIHPLLLTHTAQTEKSTLRWKEMEPHDIVVECSKLCLENSNKFHHRSEYFSPIAQKNPEYSSY</sequence>
<evidence type="ECO:0000313" key="1">
    <source>
        <dbReference type="EMBL" id="KAJ6633340.1"/>
    </source>
</evidence>